<feature type="region of interest" description="Disordered" evidence="1">
    <location>
        <begin position="42"/>
        <end position="67"/>
    </location>
</feature>
<sequence>MEKEVANNAHNRYPNVCFNRLCTLQETWSDDGGWVMFEMKKQTKGEQKEQAALNKKKEERRANAERHDQEFCNVTDLAHLLSSGESSEENRTLKNGVTVDHKTVAELVKF</sequence>
<dbReference type="Proteomes" id="UP000046395">
    <property type="component" value="Unassembled WGS sequence"/>
</dbReference>
<protein>
    <submittedName>
        <fullName evidence="3">Uncharacterized protein</fullName>
    </submittedName>
</protein>
<evidence type="ECO:0000256" key="1">
    <source>
        <dbReference type="SAM" id="MobiDB-lite"/>
    </source>
</evidence>
<accession>A0A5S6Q850</accession>
<reference evidence="3" key="1">
    <citation type="submission" date="2019-12" db="UniProtKB">
        <authorList>
            <consortium name="WormBaseParasite"/>
        </authorList>
    </citation>
    <scope>IDENTIFICATION</scope>
</reference>
<dbReference type="WBParaSite" id="TMUE_1000003300.1">
    <property type="protein sequence ID" value="TMUE_1000003300.1"/>
    <property type="gene ID" value="WBGene00292463"/>
</dbReference>
<dbReference type="AlphaFoldDB" id="A0A5S6Q850"/>
<keyword evidence="2" id="KW-1185">Reference proteome</keyword>
<organism evidence="2 3">
    <name type="scientific">Trichuris muris</name>
    <name type="common">Mouse whipworm</name>
    <dbReference type="NCBI Taxonomy" id="70415"/>
    <lineage>
        <taxon>Eukaryota</taxon>
        <taxon>Metazoa</taxon>
        <taxon>Ecdysozoa</taxon>
        <taxon>Nematoda</taxon>
        <taxon>Enoplea</taxon>
        <taxon>Dorylaimia</taxon>
        <taxon>Trichinellida</taxon>
        <taxon>Trichuridae</taxon>
        <taxon>Trichuris</taxon>
    </lineage>
</organism>
<evidence type="ECO:0000313" key="3">
    <source>
        <dbReference type="WBParaSite" id="TMUE_1000003300.1"/>
    </source>
</evidence>
<evidence type="ECO:0000313" key="2">
    <source>
        <dbReference type="Proteomes" id="UP000046395"/>
    </source>
</evidence>
<name>A0A5S6Q850_TRIMR</name>
<proteinExistence type="predicted"/>